<feature type="transmembrane region" description="Helical" evidence="6">
    <location>
        <begin position="170"/>
        <end position="188"/>
    </location>
</feature>
<keyword evidence="8" id="KW-1185">Reference proteome</keyword>
<evidence type="ECO:0000256" key="4">
    <source>
        <dbReference type="ARBA" id="ARBA00022989"/>
    </source>
</evidence>
<feature type="transmembrane region" description="Helical" evidence="6">
    <location>
        <begin position="435"/>
        <end position="456"/>
    </location>
</feature>
<keyword evidence="5 6" id="KW-0472">Membrane</keyword>
<feature type="transmembrane region" description="Helical" evidence="6">
    <location>
        <begin position="89"/>
        <end position="111"/>
    </location>
</feature>
<evidence type="ECO:0000256" key="5">
    <source>
        <dbReference type="ARBA" id="ARBA00023136"/>
    </source>
</evidence>
<evidence type="ECO:0000313" key="8">
    <source>
        <dbReference type="Proteomes" id="UP001139179"/>
    </source>
</evidence>
<comment type="caution">
    <text evidence="7">The sequence shown here is derived from an EMBL/GenBank/DDBJ whole genome shotgun (WGS) entry which is preliminary data.</text>
</comment>
<feature type="transmembrane region" description="Helical" evidence="6">
    <location>
        <begin position="300"/>
        <end position="320"/>
    </location>
</feature>
<feature type="transmembrane region" description="Helical" evidence="6">
    <location>
        <begin position="500"/>
        <end position="518"/>
    </location>
</feature>
<feature type="transmembrane region" description="Helical" evidence="6">
    <location>
        <begin position="194"/>
        <end position="219"/>
    </location>
</feature>
<dbReference type="PIRSF" id="PIRSF038958">
    <property type="entry name" value="PG_synth_SpoVB"/>
    <property type="match status" value="1"/>
</dbReference>
<comment type="subcellular location">
    <subcellularLocation>
        <location evidence="1">Cell membrane</location>
        <topology evidence="1">Multi-pass membrane protein</topology>
    </subcellularLocation>
</comment>
<dbReference type="InterPro" id="IPR002797">
    <property type="entry name" value="Polysacc_synth"/>
</dbReference>
<accession>A0A9X2DRA3</accession>
<dbReference type="RefSeq" id="WP_251223731.1">
    <property type="nucleotide sequence ID" value="NZ_JAMBOL010000011.1"/>
</dbReference>
<feature type="transmembrane region" description="Helical" evidence="6">
    <location>
        <begin position="247"/>
        <end position="267"/>
    </location>
</feature>
<feature type="transmembrane region" description="Helical" evidence="6">
    <location>
        <begin position="405"/>
        <end position="429"/>
    </location>
</feature>
<keyword evidence="2" id="KW-1003">Cell membrane</keyword>
<dbReference type="PANTHER" id="PTHR30250">
    <property type="entry name" value="PST FAMILY PREDICTED COLANIC ACID TRANSPORTER"/>
    <property type="match status" value="1"/>
</dbReference>
<feature type="transmembrane region" description="Helical" evidence="6">
    <location>
        <begin position="47"/>
        <end position="69"/>
    </location>
</feature>
<dbReference type="CDD" id="cd13124">
    <property type="entry name" value="MATE_SpoVB_like"/>
    <property type="match status" value="1"/>
</dbReference>
<dbReference type="Proteomes" id="UP001139179">
    <property type="component" value="Unassembled WGS sequence"/>
</dbReference>
<evidence type="ECO:0000313" key="7">
    <source>
        <dbReference type="EMBL" id="MCM3714962.1"/>
    </source>
</evidence>
<proteinExistence type="predicted"/>
<dbReference type="PANTHER" id="PTHR30250:SF21">
    <property type="entry name" value="LIPID II FLIPPASE MURJ"/>
    <property type="match status" value="1"/>
</dbReference>
<feature type="transmembrane region" description="Helical" evidence="6">
    <location>
        <begin position="341"/>
        <end position="367"/>
    </location>
</feature>
<reference evidence="7" key="1">
    <citation type="submission" date="2022-05" db="EMBL/GenBank/DDBJ databases">
        <title>Comparative Genomics of Spacecraft Associated Microbes.</title>
        <authorList>
            <person name="Tran M.T."/>
            <person name="Wright A."/>
            <person name="Seuylemezian A."/>
            <person name="Eisen J."/>
            <person name="Coil D."/>
        </authorList>
    </citation>
    <scope>NUCLEOTIDE SEQUENCE</scope>
    <source>
        <strain evidence="7">214.1.1</strain>
    </source>
</reference>
<evidence type="ECO:0000256" key="3">
    <source>
        <dbReference type="ARBA" id="ARBA00022692"/>
    </source>
</evidence>
<dbReference type="Pfam" id="PF01943">
    <property type="entry name" value="Polysacc_synt"/>
    <property type="match status" value="1"/>
</dbReference>
<gene>
    <name evidence="7" type="ORF">M3202_12810</name>
</gene>
<feature type="transmembrane region" description="Helical" evidence="6">
    <location>
        <begin position="131"/>
        <end position="149"/>
    </location>
</feature>
<sequence length="544" mass="59132">MADSKLIRGTMLLSGAALASRILGLVYIFPFTAIVGQTGVALYQYGYIPYTVLLSLATLGVPLAVSKFVSKYNALGDYRTGYRLFKSGLVFMAISGLLAFFLLFFLAPVIAPIVVSDPTATEGNSFEDIVFTIRMVSVALLIVPLMSVVRGYFQGFQSMGPTAVSQVVEQIVRVLFILAMTFSIVQLMNGSNGLAVGFATFGAFVGALGGLGVLLYYWVKRKDNILAEVEKSKVDHQLSLREMYKELIAYALPLSFVGLAIPLYQLIDSATFNRTLQAIGYSQLEVETYFAVFTSTAHKIVLIPMALATALSITLVPTITKSFTNQDHSLLQRQITQTYQVILFLTVPAAVGLAVLAYPVFGTLYSIEDLEIGGYMLRYYAGITLFFSLFAVTAAILQGMNKQKYAVIALAAGLVIKLVTNISFLKAFGPLGGVWATYAGHLVSIAVTVWAIGKFAHFRYTLIIKRAILIALFAAVMAIGISIINVGMQSWFPLTSRGNALAIVLVTVSSGAVLYLYISYRSHLAGKILGDRFRFLKKTNSPSN</sequence>
<evidence type="ECO:0000256" key="6">
    <source>
        <dbReference type="SAM" id="Phobius"/>
    </source>
</evidence>
<keyword evidence="4 6" id="KW-1133">Transmembrane helix</keyword>
<feature type="transmembrane region" description="Helical" evidence="6">
    <location>
        <begin position="12"/>
        <end position="35"/>
    </location>
</feature>
<evidence type="ECO:0000256" key="2">
    <source>
        <dbReference type="ARBA" id="ARBA00022475"/>
    </source>
</evidence>
<organism evidence="7 8">
    <name type="scientific">Halalkalibacter oceani</name>
    <dbReference type="NCBI Taxonomy" id="1653776"/>
    <lineage>
        <taxon>Bacteria</taxon>
        <taxon>Bacillati</taxon>
        <taxon>Bacillota</taxon>
        <taxon>Bacilli</taxon>
        <taxon>Bacillales</taxon>
        <taxon>Bacillaceae</taxon>
        <taxon>Halalkalibacter</taxon>
    </lineage>
</organism>
<dbReference type="AlphaFoldDB" id="A0A9X2DRA3"/>
<name>A0A9X2DRA3_9BACI</name>
<protein>
    <submittedName>
        <fullName evidence="7">Polysaccharide biosynthesis protein</fullName>
    </submittedName>
</protein>
<dbReference type="InterPro" id="IPR050833">
    <property type="entry name" value="Poly_Biosynth_Transport"/>
</dbReference>
<dbReference type="InterPro" id="IPR024923">
    <property type="entry name" value="PG_synth_SpoVB"/>
</dbReference>
<dbReference type="EMBL" id="JAMBOL010000011">
    <property type="protein sequence ID" value="MCM3714962.1"/>
    <property type="molecule type" value="Genomic_DNA"/>
</dbReference>
<feature type="transmembrane region" description="Helical" evidence="6">
    <location>
        <begin position="379"/>
        <end position="398"/>
    </location>
</feature>
<evidence type="ECO:0000256" key="1">
    <source>
        <dbReference type="ARBA" id="ARBA00004651"/>
    </source>
</evidence>
<keyword evidence="3 6" id="KW-0812">Transmembrane</keyword>
<dbReference type="GO" id="GO:0005886">
    <property type="term" value="C:plasma membrane"/>
    <property type="evidence" value="ECO:0007669"/>
    <property type="project" value="UniProtKB-SubCell"/>
</dbReference>
<feature type="transmembrane region" description="Helical" evidence="6">
    <location>
        <begin position="468"/>
        <end position="488"/>
    </location>
</feature>